<evidence type="ECO:0000313" key="1">
    <source>
        <dbReference type="EMBL" id="XBH22665.1"/>
    </source>
</evidence>
<name>A0AAU7DZJ0_9MICO</name>
<dbReference type="AlphaFoldDB" id="A0AAU7DZJ0"/>
<protein>
    <recommendedName>
        <fullName evidence="2">Acetone carboxylase</fullName>
    </recommendedName>
</protein>
<dbReference type="EMBL" id="CP146203">
    <property type="protein sequence ID" value="XBH22665.1"/>
    <property type="molecule type" value="Genomic_DNA"/>
</dbReference>
<gene>
    <name evidence="1" type="ORF">V5R04_05445</name>
</gene>
<organism evidence="1">
    <name type="scientific">Jonesiaceae bacterium BS-20</name>
    <dbReference type="NCBI Taxonomy" id="3120821"/>
    <lineage>
        <taxon>Bacteria</taxon>
        <taxon>Bacillati</taxon>
        <taxon>Actinomycetota</taxon>
        <taxon>Actinomycetes</taxon>
        <taxon>Micrococcales</taxon>
        <taxon>Jonesiaceae</taxon>
    </lineage>
</organism>
<accession>A0AAU7DZJ0</accession>
<sequence length="95" mass="10747">MVDLLGLADPISSLRCSAKGCQVDADWGLLWNNPKIHTPQRRKVWLACDEHREQLDHFLSMRGFLKDTVPVADLEQAVPVDEDSIPQPLGDRDKQ</sequence>
<proteinExistence type="predicted"/>
<reference evidence="1" key="1">
    <citation type="submission" date="2024-02" db="EMBL/GenBank/DDBJ databases">
        <title>Tomenella chthoni gen. nov. sp. nov., a member of the family Jonesiaceae isolated from bat guano.</title>
        <authorList>
            <person name="Miller S.L."/>
            <person name="King J."/>
            <person name="Sankaranarayanan K."/>
            <person name="Lawson P.A."/>
        </authorList>
    </citation>
    <scope>NUCLEOTIDE SEQUENCE</scope>
    <source>
        <strain evidence="1">BS-20</strain>
    </source>
</reference>
<evidence type="ECO:0008006" key="2">
    <source>
        <dbReference type="Google" id="ProtNLM"/>
    </source>
</evidence>